<dbReference type="Proteomes" id="UP001140206">
    <property type="component" value="Chromosome 1"/>
</dbReference>
<dbReference type="Gene3D" id="3.40.50.300">
    <property type="entry name" value="P-loop containing nucleotide triphosphate hydrolases"/>
    <property type="match status" value="1"/>
</dbReference>
<feature type="region of interest" description="Disordered" evidence="3">
    <location>
        <begin position="300"/>
        <end position="358"/>
    </location>
</feature>
<evidence type="ECO:0000256" key="2">
    <source>
        <dbReference type="ARBA" id="ARBA00023134"/>
    </source>
</evidence>
<comment type="caution">
    <text evidence="5">The sequence shown here is derived from an EMBL/GenBank/DDBJ whole genome shotgun (WGS) entry which is preliminary data.</text>
</comment>
<keyword evidence="1" id="KW-0547">Nucleotide-binding</keyword>
<accession>A0AAV8GCA2</accession>
<dbReference type="AlphaFoldDB" id="A0AAV8GCA2"/>
<organism evidence="5 6">
    <name type="scientific">Rhynchospora pubera</name>
    <dbReference type="NCBI Taxonomy" id="906938"/>
    <lineage>
        <taxon>Eukaryota</taxon>
        <taxon>Viridiplantae</taxon>
        <taxon>Streptophyta</taxon>
        <taxon>Embryophyta</taxon>
        <taxon>Tracheophyta</taxon>
        <taxon>Spermatophyta</taxon>
        <taxon>Magnoliopsida</taxon>
        <taxon>Liliopsida</taxon>
        <taxon>Poales</taxon>
        <taxon>Cyperaceae</taxon>
        <taxon>Cyperoideae</taxon>
        <taxon>Rhynchosporeae</taxon>
        <taxon>Rhynchospora</taxon>
    </lineage>
</organism>
<dbReference type="EMBL" id="JAMFTS010000001">
    <property type="protein sequence ID" value="KAJ4803308.1"/>
    <property type="molecule type" value="Genomic_DNA"/>
</dbReference>
<evidence type="ECO:0000313" key="4">
    <source>
        <dbReference type="EMBL" id="KAJ4774283.1"/>
    </source>
</evidence>
<dbReference type="Pfam" id="PF08477">
    <property type="entry name" value="Roc"/>
    <property type="match status" value="1"/>
</dbReference>
<reference evidence="5" key="1">
    <citation type="submission" date="2022-08" db="EMBL/GenBank/DDBJ databases">
        <authorList>
            <person name="Marques A."/>
        </authorList>
    </citation>
    <scope>NUCLEOTIDE SEQUENCE</scope>
    <source>
        <strain evidence="5">RhyPub2mFocal</strain>
        <tissue evidence="5">Leaves</tissue>
    </source>
</reference>
<evidence type="ECO:0000256" key="3">
    <source>
        <dbReference type="SAM" id="MobiDB-lite"/>
    </source>
</evidence>
<dbReference type="SMART" id="SM00175">
    <property type="entry name" value="RAB"/>
    <property type="match status" value="1"/>
</dbReference>
<proteinExistence type="predicted"/>
<gene>
    <name evidence="5" type="ORF">LUZ62_015874</name>
    <name evidence="4" type="ORF">LUZ62_058540</name>
</gene>
<dbReference type="InterPro" id="IPR025662">
    <property type="entry name" value="Sigma_54_int_dom_ATP-bd_1"/>
</dbReference>
<dbReference type="EMBL" id="JAMFTS010000003">
    <property type="protein sequence ID" value="KAJ4774283.1"/>
    <property type="molecule type" value="Genomic_DNA"/>
</dbReference>
<evidence type="ECO:0000313" key="5">
    <source>
        <dbReference type="EMBL" id="KAJ4803308.1"/>
    </source>
</evidence>
<evidence type="ECO:0000313" key="6">
    <source>
        <dbReference type="Proteomes" id="UP001140206"/>
    </source>
</evidence>
<sequence length="358" mass="39121">MRFWRDSISSGSSRDHSAAGGPPHGQVRVLVVGDSGVGKTSLVHLISNGSSLSRPPQTIGCTVSVKHLTYSNANGATSSSTSSNSIKPHSDSDRHFFVELWDVAGHDRYKDSRSLFYRQINGVIFIHDLTQRKTKSNLSKWAAEISSTGTFSAPLESGGPGGLPVPYLVIANKADIVPKEGARVSSGNLVDVARQWVEKQGLLPSSSSEELPLTESFPGSSGLLAAAKEGRYDKEAINKFFRMLIRRRYFSDELPAPNQWSFSPPHQSNQSIEATIEDDQFQKKLSFSGESHKYNMAAPLPAQRNLTPPPSFYPQQPVSVFSDNIPNNRSYQRLYSPTSGRPDIGSAATRTNRADINV</sequence>
<dbReference type="PROSITE" id="PS51419">
    <property type="entry name" value="RAB"/>
    <property type="match status" value="1"/>
</dbReference>
<keyword evidence="2" id="KW-0342">GTP-binding</keyword>
<dbReference type="InterPro" id="IPR027417">
    <property type="entry name" value="P-loop_NTPase"/>
</dbReference>
<keyword evidence="6" id="KW-1185">Reference proteome</keyword>
<feature type="region of interest" description="Disordered" evidence="3">
    <location>
        <begin position="1"/>
        <end position="26"/>
    </location>
</feature>
<protein>
    <submittedName>
        <fullName evidence="5">Ras-related small GTP-binding family protein</fullName>
    </submittedName>
</protein>
<name>A0AAV8GCA2_9POAL</name>
<dbReference type="PROSITE" id="PS00675">
    <property type="entry name" value="SIGMA54_INTERACT_1"/>
    <property type="match status" value="1"/>
</dbReference>
<evidence type="ECO:0000256" key="1">
    <source>
        <dbReference type="ARBA" id="ARBA00022741"/>
    </source>
</evidence>
<dbReference type="SUPFAM" id="SSF52540">
    <property type="entry name" value="P-loop containing nucleoside triphosphate hydrolases"/>
    <property type="match status" value="1"/>
</dbReference>
<dbReference type="PANTHER" id="PTHR24073">
    <property type="entry name" value="DRAB5-RELATED"/>
    <property type="match status" value="1"/>
</dbReference>
<dbReference type="GO" id="GO:0005525">
    <property type="term" value="F:GTP binding"/>
    <property type="evidence" value="ECO:0007669"/>
    <property type="project" value="UniProtKB-KW"/>
</dbReference>
<feature type="compositionally biased region" description="Polar residues" evidence="3">
    <location>
        <begin position="313"/>
        <end position="339"/>
    </location>
</feature>
<dbReference type="PRINTS" id="PR00449">
    <property type="entry name" value="RASTRNSFRMNG"/>
</dbReference>
<feature type="compositionally biased region" description="Low complexity" evidence="3">
    <location>
        <begin position="1"/>
        <end position="12"/>
    </location>
</feature>
<dbReference type="Proteomes" id="UP001140206">
    <property type="component" value="Chromosome 3"/>
</dbReference>